<dbReference type="InterPro" id="IPR017703">
    <property type="entry name" value="YgfZ/GCV_T_CS"/>
</dbReference>
<evidence type="ECO:0000256" key="1">
    <source>
        <dbReference type="ARBA" id="ARBA00004173"/>
    </source>
</evidence>
<dbReference type="InterPro" id="IPR057460">
    <property type="entry name" value="CAF17_C"/>
</dbReference>
<evidence type="ECO:0000256" key="3">
    <source>
        <dbReference type="ARBA" id="ARBA00023128"/>
    </source>
</evidence>
<proteinExistence type="predicted"/>
<accession>A0ABP1Q9S8</accession>
<evidence type="ECO:0000313" key="6">
    <source>
        <dbReference type="Proteomes" id="UP001642540"/>
    </source>
</evidence>
<organism evidence="5 6">
    <name type="scientific">Orchesella dallaii</name>
    <dbReference type="NCBI Taxonomy" id="48710"/>
    <lineage>
        <taxon>Eukaryota</taxon>
        <taxon>Metazoa</taxon>
        <taxon>Ecdysozoa</taxon>
        <taxon>Arthropoda</taxon>
        <taxon>Hexapoda</taxon>
        <taxon>Collembola</taxon>
        <taxon>Entomobryomorpha</taxon>
        <taxon>Entomobryoidea</taxon>
        <taxon>Orchesellidae</taxon>
        <taxon>Orchesellinae</taxon>
        <taxon>Orchesella</taxon>
    </lineage>
</organism>
<sequence>MIQHCRYFSRVVNPNFLFPTVFRKQQQPPPPPHLCLQFFRKFGDSVKKRTCKFEAVQLKSRSLLRLQGPDTHQLLHGLITNDITHLDSRPAIYSLFLNTQGRVLYDSLIFNVTEGSDRQTYIECDSLVKNDLIKHLKIFKLRKKVDVVDIEEEKGSEIDLWVVFDHGHTVITKELIKEECCGQVIHQTSKRPELPISVDPSLRSFGDPRLNELGWRVLVPRSKAQSFPPKDITVSGEESYMRLRYALGVAEGSKELPAGNCFPLESNGDYLHGISFQKGCYIGQELTARTHHTGVVRKRIMPFGLQDGSVIKDLDSATLQIVNPGGKSLGKVRGTTETLGIGLIRIEEALSAPELNIKDQNIRVTVEKPFWWPIEASKEKQTRQ</sequence>
<feature type="domain" description="CAF17 C-terminal" evidence="4">
    <location>
        <begin position="297"/>
        <end position="373"/>
    </location>
</feature>
<evidence type="ECO:0000313" key="5">
    <source>
        <dbReference type="EMBL" id="CAL8090604.1"/>
    </source>
</evidence>
<dbReference type="PANTHER" id="PTHR22602:SF0">
    <property type="entry name" value="TRANSFERASE CAF17, MITOCHONDRIAL-RELATED"/>
    <property type="match status" value="1"/>
</dbReference>
<dbReference type="PANTHER" id="PTHR22602">
    <property type="entry name" value="TRANSFERASE CAF17, MITOCHONDRIAL-RELATED"/>
    <property type="match status" value="1"/>
</dbReference>
<gene>
    <name evidence="5" type="ORF">ODALV1_LOCUS7698</name>
</gene>
<dbReference type="NCBIfam" id="TIGR03317">
    <property type="entry name" value="ygfZ_signature"/>
    <property type="match status" value="1"/>
</dbReference>
<keyword evidence="6" id="KW-1185">Reference proteome</keyword>
<dbReference type="EMBL" id="CAXLJM020000024">
    <property type="protein sequence ID" value="CAL8090604.1"/>
    <property type="molecule type" value="Genomic_DNA"/>
</dbReference>
<comment type="caution">
    <text evidence="5">The sequence shown here is derived from an EMBL/GenBank/DDBJ whole genome shotgun (WGS) entry which is preliminary data.</text>
</comment>
<dbReference type="Pfam" id="PF25455">
    <property type="entry name" value="Beta-barrel_CAF17_C"/>
    <property type="match status" value="1"/>
</dbReference>
<dbReference type="SUPFAM" id="SSF103025">
    <property type="entry name" value="Folate-binding domain"/>
    <property type="match status" value="1"/>
</dbReference>
<dbReference type="Gene3D" id="3.30.1360.120">
    <property type="entry name" value="Probable tRNA modification gtpase trme, domain 1"/>
    <property type="match status" value="1"/>
</dbReference>
<reference evidence="5 6" key="1">
    <citation type="submission" date="2024-08" db="EMBL/GenBank/DDBJ databases">
        <authorList>
            <person name="Cucini C."/>
            <person name="Frati F."/>
        </authorList>
    </citation>
    <scope>NUCLEOTIDE SEQUENCE [LARGE SCALE GENOMIC DNA]</scope>
</reference>
<evidence type="ECO:0000259" key="4">
    <source>
        <dbReference type="Pfam" id="PF25455"/>
    </source>
</evidence>
<dbReference type="InterPro" id="IPR045179">
    <property type="entry name" value="YgfZ/GcvT"/>
</dbReference>
<protein>
    <recommendedName>
        <fullName evidence="4">CAF17 C-terminal domain-containing protein</fullName>
    </recommendedName>
</protein>
<evidence type="ECO:0000256" key="2">
    <source>
        <dbReference type="ARBA" id="ARBA00022946"/>
    </source>
</evidence>
<keyword evidence="2" id="KW-0809">Transit peptide</keyword>
<dbReference type="InterPro" id="IPR027266">
    <property type="entry name" value="TrmE/GcvT-like"/>
</dbReference>
<name>A0ABP1Q9S8_9HEXA</name>
<keyword evidence="3" id="KW-0496">Mitochondrion</keyword>
<comment type="subcellular location">
    <subcellularLocation>
        <location evidence="1">Mitochondrion</location>
    </subcellularLocation>
</comment>
<dbReference type="PIRSF" id="PIRSF006487">
    <property type="entry name" value="GcvT"/>
    <property type="match status" value="1"/>
</dbReference>
<dbReference type="Proteomes" id="UP001642540">
    <property type="component" value="Unassembled WGS sequence"/>
</dbReference>